<dbReference type="GO" id="GO:0043022">
    <property type="term" value="F:ribosome binding"/>
    <property type="evidence" value="ECO:0007669"/>
    <property type="project" value="TreeGrafter"/>
</dbReference>
<evidence type="ECO:0000256" key="9">
    <source>
        <dbReference type="ARBA" id="ARBA00023306"/>
    </source>
</evidence>
<dbReference type="GO" id="GO:0015031">
    <property type="term" value="P:protein transport"/>
    <property type="evidence" value="ECO:0007669"/>
    <property type="project" value="UniProtKB-UniRule"/>
</dbReference>
<accession>A0A3N5BEQ9</accession>
<dbReference type="PIRSF" id="PIRSF003095">
    <property type="entry name" value="Trigger_factor"/>
    <property type="match status" value="1"/>
</dbReference>
<evidence type="ECO:0000256" key="7">
    <source>
        <dbReference type="ARBA" id="ARBA00023186"/>
    </source>
</evidence>
<dbReference type="Gene3D" id="1.10.3120.10">
    <property type="entry name" value="Trigger factor, C-terminal domain"/>
    <property type="match status" value="1"/>
</dbReference>
<dbReference type="EC" id="5.2.1.8" evidence="3 12"/>
<evidence type="ECO:0000313" key="18">
    <source>
        <dbReference type="Proteomes" id="UP000282654"/>
    </source>
</evidence>
<dbReference type="Pfam" id="PF05697">
    <property type="entry name" value="Trigger_N"/>
    <property type="match status" value="1"/>
</dbReference>
<feature type="domain" description="PPIase FKBP-type" evidence="16">
    <location>
        <begin position="164"/>
        <end position="265"/>
    </location>
</feature>
<dbReference type="GO" id="GO:0043335">
    <property type="term" value="P:protein unfolding"/>
    <property type="evidence" value="ECO:0007669"/>
    <property type="project" value="TreeGrafter"/>
</dbReference>
<evidence type="ECO:0000259" key="16">
    <source>
        <dbReference type="PROSITE" id="PS50059"/>
    </source>
</evidence>
<evidence type="ECO:0000256" key="5">
    <source>
        <dbReference type="ARBA" id="ARBA00022618"/>
    </source>
</evidence>
<evidence type="ECO:0000256" key="3">
    <source>
        <dbReference type="ARBA" id="ARBA00013194"/>
    </source>
</evidence>
<keyword evidence="7 12" id="KW-0143">Chaperone</keyword>
<dbReference type="GO" id="GO:0003755">
    <property type="term" value="F:peptidyl-prolyl cis-trans isomerase activity"/>
    <property type="evidence" value="ECO:0007669"/>
    <property type="project" value="UniProtKB-UniRule"/>
</dbReference>
<keyword evidence="6 12" id="KW-0697">Rotamase</keyword>
<reference evidence="17 18" key="1">
    <citation type="submission" date="2018-11" db="EMBL/GenBank/DDBJ databases">
        <title>Genomic Encyclopedia of Type Strains, Phase IV (KMG-IV): sequencing the most valuable type-strain genomes for metagenomic binning, comparative biology and taxonomic classification.</title>
        <authorList>
            <person name="Goeker M."/>
        </authorList>
    </citation>
    <scope>NUCLEOTIDE SEQUENCE [LARGE SCALE GENOMIC DNA]</scope>
    <source>
        <strain evidence="17 18">DSM 102936</strain>
    </source>
</reference>
<dbReference type="InterPro" id="IPR008880">
    <property type="entry name" value="Trigger_fac_C"/>
</dbReference>
<dbReference type="InterPro" id="IPR036611">
    <property type="entry name" value="Trigger_fac_ribosome-bd_sf"/>
</dbReference>
<dbReference type="InterPro" id="IPR008881">
    <property type="entry name" value="Trigger_fac_ribosome-bd_bac"/>
</dbReference>
<dbReference type="HAMAP" id="MF_00303">
    <property type="entry name" value="Trigger_factor_Tig"/>
    <property type="match status" value="1"/>
</dbReference>
<evidence type="ECO:0000256" key="8">
    <source>
        <dbReference type="ARBA" id="ARBA00023235"/>
    </source>
</evidence>
<evidence type="ECO:0000313" key="17">
    <source>
        <dbReference type="EMBL" id="RPF46582.1"/>
    </source>
</evidence>
<dbReference type="SUPFAM" id="SSF109998">
    <property type="entry name" value="Triger factor/SurA peptide-binding domain-like"/>
    <property type="match status" value="1"/>
</dbReference>
<keyword evidence="12" id="KW-0963">Cytoplasm</keyword>
<keyword evidence="9 12" id="KW-0131">Cell cycle</keyword>
<evidence type="ECO:0000256" key="2">
    <source>
        <dbReference type="ARBA" id="ARBA00005464"/>
    </source>
</evidence>
<dbReference type="GO" id="GO:0051083">
    <property type="term" value="P:'de novo' cotranslational protein folding"/>
    <property type="evidence" value="ECO:0007669"/>
    <property type="project" value="TreeGrafter"/>
</dbReference>
<name>A0A3N5BEQ9_9THEO</name>
<keyword evidence="8 12" id="KW-0413">Isomerase</keyword>
<organism evidence="17 18">
    <name type="scientific">Thermodesulfitimonas autotrophica</name>
    <dbReference type="NCBI Taxonomy" id="1894989"/>
    <lineage>
        <taxon>Bacteria</taxon>
        <taxon>Bacillati</taxon>
        <taxon>Bacillota</taxon>
        <taxon>Clostridia</taxon>
        <taxon>Thermoanaerobacterales</taxon>
        <taxon>Thermoanaerobacteraceae</taxon>
        <taxon>Thermodesulfitimonas</taxon>
    </lineage>
</organism>
<dbReference type="InterPro" id="IPR037041">
    <property type="entry name" value="Trigger_fac_C_sf"/>
</dbReference>
<dbReference type="SUPFAM" id="SSF102735">
    <property type="entry name" value="Trigger factor ribosome-binding domain"/>
    <property type="match status" value="1"/>
</dbReference>
<dbReference type="Pfam" id="PF00254">
    <property type="entry name" value="FKBP_C"/>
    <property type="match status" value="1"/>
</dbReference>
<dbReference type="PANTHER" id="PTHR30560:SF3">
    <property type="entry name" value="TRIGGER FACTOR-LIKE PROTEIN TIG, CHLOROPLASTIC"/>
    <property type="match status" value="1"/>
</dbReference>
<comment type="domain">
    <text evidence="12">Consists of 3 domains; the N-terminus binds the ribosome, the middle domain has PPIase activity, while the C-terminus has intrinsic chaperone activity on its own.</text>
</comment>
<comment type="function">
    <text evidence="10 12">Involved in protein export. Acts as a chaperone by maintaining the newly synthesized protein in an open conformation. Functions as a peptidyl-prolyl cis-trans isomerase.</text>
</comment>
<dbReference type="Gene3D" id="3.30.70.1050">
    <property type="entry name" value="Trigger factor ribosome-binding domain"/>
    <property type="match status" value="1"/>
</dbReference>
<sequence>MVRATAERLANSTVLLEVEVEAERFSQAVERACRKLAKDVIIPGFRRGRVPRVILERYIGKETLYNEAAALMMGEAYPVAVKDTGIEPVAQPEVEVVQAEEGKPLVFKAKVEVKPEVELGQYQGIEVTKKVKPVTPEDIEAELERLRNRYARLTTVEDGVVAAGDIIKIDYKGTVNGKAFRGSAVKGREIEAGRGYLIPALDEALIGMRTGETKEVKITLPADYPDERVAGKEAVFEVTVRELRRKELMPLNDDFAKEVSEFDTLAELKADVARRLQEAAANEADLLLRQEVVARAVENAKVEPPPSMVENQVEEMLEDMVATVEGRGVSRERFFEIMNTTPEEMRERLRGDAVRTIKTRLVLDAVAKAEGLEVTEAEIEAELQKLAGLYRHDPGELRKVFEATGRLEVVRQKLLRDKTVEFLVEKAIIKEEAPEPAAGVAAPEAITEETGTAAKA</sequence>
<evidence type="ECO:0000256" key="12">
    <source>
        <dbReference type="HAMAP-Rule" id="MF_00303"/>
    </source>
</evidence>
<dbReference type="Proteomes" id="UP000282654">
    <property type="component" value="Unassembled WGS sequence"/>
</dbReference>
<dbReference type="Pfam" id="PF05698">
    <property type="entry name" value="Trigger_C"/>
    <property type="match status" value="1"/>
</dbReference>
<evidence type="ECO:0000256" key="11">
    <source>
        <dbReference type="ARBA" id="ARBA00029986"/>
    </source>
</evidence>
<comment type="similarity">
    <text evidence="2 12 14">Belongs to the FKBP-type PPIase family. Tig subfamily.</text>
</comment>
<keyword evidence="5 12" id="KW-0132">Cell division</keyword>
<dbReference type="InterPro" id="IPR046357">
    <property type="entry name" value="PPIase_dom_sf"/>
</dbReference>
<dbReference type="GO" id="GO:0051301">
    <property type="term" value="P:cell division"/>
    <property type="evidence" value="ECO:0007669"/>
    <property type="project" value="UniProtKB-KW"/>
</dbReference>
<dbReference type="InterPro" id="IPR027304">
    <property type="entry name" value="Trigger_fact/SurA_dom_sf"/>
</dbReference>
<evidence type="ECO:0000256" key="13">
    <source>
        <dbReference type="PROSITE-ProRule" id="PRU00277"/>
    </source>
</evidence>
<dbReference type="PANTHER" id="PTHR30560">
    <property type="entry name" value="TRIGGER FACTOR CHAPERONE AND PEPTIDYL-PROLYL CIS/TRANS ISOMERASE"/>
    <property type="match status" value="1"/>
</dbReference>
<comment type="subcellular location">
    <subcellularLocation>
        <location evidence="12">Cytoplasm</location>
    </subcellularLocation>
    <text evidence="12">About half TF is bound to the ribosome near the polypeptide exit tunnel while the other half is free in the cytoplasm.</text>
</comment>
<gene>
    <name evidence="12" type="primary">tig</name>
    <name evidence="17" type="ORF">EDD75_0825</name>
</gene>
<dbReference type="GO" id="GO:0044183">
    <property type="term" value="F:protein folding chaperone"/>
    <property type="evidence" value="ECO:0007669"/>
    <property type="project" value="TreeGrafter"/>
</dbReference>
<evidence type="ECO:0000256" key="15">
    <source>
        <dbReference type="SAM" id="MobiDB-lite"/>
    </source>
</evidence>
<dbReference type="AlphaFoldDB" id="A0A3N5BEQ9"/>
<evidence type="ECO:0000256" key="1">
    <source>
        <dbReference type="ARBA" id="ARBA00000971"/>
    </source>
</evidence>
<comment type="caution">
    <text evidence="17">The sequence shown here is derived from an EMBL/GenBank/DDBJ whole genome shotgun (WGS) entry which is preliminary data.</text>
</comment>
<evidence type="ECO:0000256" key="14">
    <source>
        <dbReference type="RuleBase" id="RU003914"/>
    </source>
</evidence>
<keyword evidence="18" id="KW-1185">Reference proteome</keyword>
<comment type="catalytic activity">
    <reaction evidence="1 12 13">
        <text>[protein]-peptidylproline (omega=180) = [protein]-peptidylproline (omega=0)</text>
        <dbReference type="Rhea" id="RHEA:16237"/>
        <dbReference type="Rhea" id="RHEA-COMP:10747"/>
        <dbReference type="Rhea" id="RHEA-COMP:10748"/>
        <dbReference type="ChEBI" id="CHEBI:83833"/>
        <dbReference type="ChEBI" id="CHEBI:83834"/>
        <dbReference type="EC" id="5.2.1.8"/>
    </reaction>
</comment>
<proteinExistence type="inferred from homology"/>
<evidence type="ECO:0000256" key="4">
    <source>
        <dbReference type="ARBA" id="ARBA00016902"/>
    </source>
</evidence>
<dbReference type="NCBIfam" id="TIGR00115">
    <property type="entry name" value="tig"/>
    <property type="match status" value="1"/>
</dbReference>
<dbReference type="SUPFAM" id="SSF54534">
    <property type="entry name" value="FKBP-like"/>
    <property type="match status" value="1"/>
</dbReference>
<protein>
    <recommendedName>
        <fullName evidence="4 12">Trigger factor</fullName>
        <shortName evidence="12">TF</shortName>
        <ecNumber evidence="3 12">5.2.1.8</ecNumber>
    </recommendedName>
    <alternativeName>
        <fullName evidence="11 12">PPIase</fullName>
    </alternativeName>
</protein>
<dbReference type="GO" id="GO:0005737">
    <property type="term" value="C:cytoplasm"/>
    <property type="evidence" value="ECO:0007669"/>
    <property type="project" value="UniProtKB-SubCell"/>
</dbReference>
<dbReference type="PROSITE" id="PS50059">
    <property type="entry name" value="FKBP_PPIASE"/>
    <property type="match status" value="1"/>
</dbReference>
<dbReference type="InterPro" id="IPR005215">
    <property type="entry name" value="Trig_fac"/>
</dbReference>
<feature type="region of interest" description="Disordered" evidence="15">
    <location>
        <begin position="437"/>
        <end position="456"/>
    </location>
</feature>
<dbReference type="Gene3D" id="3.10.50.40">
    <property type="match status" value="1"/>
</dbReference>
<dbReference type="EMBL" id="RKRE01000002">
    <property type="protein sequence ID" value="RPF46582.1"/>
    <property type="molecule type" value="Genomic_DNA"/>
</dbReference>
<evidence type="ECO:0000256" key="6">
    <source>
        <dbReference type="ARBA" id="ARBA00023110"/>
    </source>
</evidence>
<dbReference type="InterPro" id="IPR001179">
    <property type="entry name" value="PPIase_FKBP_dom"/>
</dbReference>
<evidence type="ECO:0000256" key="10">
    <source>
        <dbReference type="ARBA" id="ARBA00024849"/>
    </source>
</evidence>